<dbReference type="Gene3D" id="1.10.600.10">
    <property type="entry name" value="Farnesyl Diphosphate Synthase"/>
    <property type="match status" value="1"/>
</dbReference>
<dbReference type="RefSeq" id="WP_345087061.1">
    <property type="nucleotide sequence ID" value="NZ_BAAAWG010000013.1"/>
</dbReference>
<reference evidence="2" key="1">
    <citation type="journal article" date="2019" name="Int. J. Syst. Evol. Microbiol.">
        <title>The Global Catalogue of Microorganisms (GCM) 10K type strain sequencing project: providing services to taxonomists for standard genome sequencing and annotation.</title>
        <authorList>
            <consortium name="The Broad Institute Genomics Platform"/>
            <consortium name="The Broad Institute Genome Sequencing Center for Infectious Disease"/>
            <person name="Wu L."/>
            <person name="Ma J."/>
        </authorList>
    </citation>
    <scope>NUCLEOTIDE SEQUENCE [LARGE SCALE GENOMIC DNA]</scope>
    <source>
        <strain evidence="2">CGMCC 1.15809</strain>
    </source>
</reference>
<dbReference type="InterPro" id="IPR008949">
    <property type="entry name" value="Isoprenoid_synthase_dom_sf"/>
</dbReference>
<evidence type="ECO:0008006" key="3">
    <source>
        <dbReference type="Google" id="ProtNLM"/>
    </source>
</evidence>
<dbReference type="EMBL" id="JBHSPW010000002">
    <property type="protein sequence ID" value="MFC5892069.1"/>
    <property type="molecule type" value="Genomic_DNA"/>
</dbReference>
<sequence length="129" mass="14378">MREATKLAVLPNDVFAVEREERRGEVDNMVLVLEAAGRTRGEAIADIQVMVRHAGQRFRRLADRLPAHYDDLGCSPADGTAVDTYVQAMRHMFRGNYDWMTDGSARYDRHATSLAVSCGYEDAPATTAM</sequence>
<name>A0ABW1FFX5_9ACTN</name>
<evidence type="ECO:0000313" key="2">
    <source>
        <dbReference type="Proteomes" id="UP001596241"/>
    </source>
</evidence>
<dbReference type="SUPFAM" id="SSF48576">
    <property type="entry name" value="Terpenoid synthases"/>
    <property type="match status" value="1"/>
</dbReference>
<accession>A0ABW1FFX5</accession>
<protein>
    <recommendedName>
        <fullName evidence="3">Terpene synthase</fullName>
    </recommendedName>
</protein>
<evidence type="ECO:0000313" key="1">
    <source>
        <dbReference type="EMBL" id="MFC5892069.1"/>
    </source>
</evidence>
<dbReference type="Proteomes" id="UP001596241">
    <property type="component" value="Unassembled WGS sequence"/>
</dbReference>
<comment type="caution">
    <text evidence="1">The sequence shown here is derived from an EMBL/GenBank/DDBJ whole genome shotgun (WGS) entry which is preliminary data.</text>
</comment>
<keyword evidence="2" id="KW-1185">Reference proteome</keyword>
<organism evidence="1 2">
    <name type="scientific">Streptomyces ramulosus</name>
    <dbReference type="NCBI Taxonomy" id="47762"/>
    <lineage>
        <taxon>Bacteria</taxon>
        <taxon>Bacillati</taxon>
        <taxon>Actinomycetota</taxon>
        <taxon>Actinomycetes</taxon>
        <taxon>Kitasatosporales</taxon>
        <taxon>Streptomycetaceae</taxon>
        <taxon>Streptomyces</taxon>
    </lineage>
</organism>
<dbReference type="Pfam" id="PF19086">
    <property type="entry name" value="Terpene_syn_C_2"/>
    <property type="match status" value="1"/>
</dbReference>
<proteinExistence type="predicted"/>
<gene>
    <name evidence="1" type="ORF">ACFP3M_04430</name>
</gene>